<sequence length="202" mass="22119">MTRTYRSSQRERSAAYTRQIILQVAQELFAKGGYAATTVAEIAREADVAVTTVYGSVGNKSGIVLALIEDGAQDPAIAATIEKIRQSDSPDAAISHLAAGVCASTEKLMPLIRLMYDTAPADPAIAAAVIASEKAYRRNLEPLADHLRANGWLRPELSEQDVADMLWFHFGISALRTLSEMGWSWLRMQDWLSRQVRSALLA</sequence>
<evidence type="ECO:0000256" key="1">
    <source>
        <dbReference type="ARBA" id="ARBA00023015"/>
    </source>
</evidence>
<dbReference type="PANTHER" id="PTHR30055:SF234">
    <property type="entry name" value="HTH-TYPE TRANSCRIPTIONAL REGULATOR BETI"/>
    <property type="match status" value="1"/>
</dbReference>
<feature type="domain" description="HTH tetR-type" evidence="5">
    <location>
        <begin position="15"/>
        <end position="75"/>
    </location>
</feature>
<comment type="caution">
    <text evidence="6">The sequence shown here is derived from an EMBL/GenBank/DDBJ whole genome shotgun (WGS) entry which is preliminary data.</text>
</comment>
<dbReference type="PRINTS" id="PR00455">
    <property type="entry name" value="HTHTETR"/>
</dbReference>
<organism evidence="6 7">
    <name type="scientific">Herbiconiux daphne</name>
    <dbReference type="NCBI Taxonomy" id="2970914"/>
    <lineage>
        <taxon>Bacteria</taxon>
        <taxon>Bacillati</taxon>
        <taxon>Actinomycetota</taxon>
        <taxon>Actinomycetes</taxon>
        <taxon>Micrococcales</taxon>
        <taxon>Microbacteriaceae</taxon>
        <taxon>Herbiconiux</taxon>
    </lineage>
</organism>
<accession>A0ABT2H585</accession>
<dbReference type="InterPro" id="IPR009057">
    <property type="entry name" value="Homeodomain-like_sf"/>
</dbReference>
<keyword evidence="7" id="KW-1185">Reference proteome</keyword>
<dbReference type="InterPro" id="IPR001647">
    <property type="entry name" value="HTH_TetR"/>
</dbReference>
<evidence type="ECO:0000259" key="5">
    <source>
        <dbReference type="PROSITE" id="PS50977"/>
    </source>
</evidence>
<dbReference type="PANTHER" id="PTHR30055">
    <property type="entry name" value="HTH-TYPE TRANSCRIPTIONAL REGULATOR RUTR"/>
    <property type="match status" value="1"/>
</dbReference>
<dbReference type="SUPFAM" id="SSF46689">
    <property type="entry name" value="Homeodomain-like"/>
    <property type="match status" value="1"/>
</dbReference>
<evidence type="ECO:0000256" key="3">
    <source>
        <dbReference type="ARBA" id="ARBA00023163"/>
    </source>
</evidence>
<proteinExistence type="predicted"/>
<evidence type="ECO:0000313" key="6">
    <source>
        <dbReference type="EMBL" id="MCS5735086.1"/>
    </source>
</evidence>
<reference evidence="6" key="1">
    <citation type="submission" date="2022-08" db="EMBL/GenBank/DDBJ databases">
        <authorList>
            <person name="Deng Y."/>
            <person name="Han X.-F."/>
            <person name="Zhang Y.-Q."/>
        </authorList>
    </citation>
    <scope>NUCLEOTIDE SEQUENCE</scope>
    <source>
        <strain evidence="6">CPCC 203386</strain>
    </source>
</reference>
<dbReference type="Gene3D" id="1.10.357.10">
    <property type="entry name" value="Tetracycline Repressor, domain 2"/>
    <property type="match status" value="1"/>
</dbReference>
<dbReference type="EMBL" id="JANLCJ010000005">
    <property type="protein sequence ID" value="MCS5735086.1"/>
    <property type="molecule type" value="Genomic_DNA"/>
</dbReference>
<gene>
    <name evidence="6" type="ORF">N1032_15175</name>
</gene>
<name>A0ABT2H585_9MICO</name>
<feature type="DNA-binding region" description="H-T-H motif" evidence="4">
    <location>
        <begin position="38"/>
        <end position="57"/>
    </location>
</feature>
<protein>
    <submittedName>
        <fullName evidence="6">TetR/AcrR family transcriptional regulator</fullName>
    </submittedName>
</protein>
<keyword evidence="1" id="KW-0805">Transcription regulation</keyword>
<evidence type="ECO:0000256" key="2">
    <source>
        <dbReference type="ARBA" id="ARBA00023125"/>
    </source>
</evidence>
<dbReference type="Pfam" id="PF00440">
    <property type="entry name" value="TetR_N"/>
    <property type="match status" value="1"/>
</dbReference>
<dbReference type="Proteomes" id="UP001165586">
    <property type="component" value="Unassembled WGS sequence"/>
</dbReference>
<evidence type="ECO:0000256" key="4">
    <source>
        <dbReference type="PROSITE-ProRule" id="PRU00335"/>
    </source>
</evidence>
<dbReference type="PROSITE" id="PS50977">
    <property type="entry name" value="HTH_TETR_2"/>
    <property type="match status" value="1"/>
</dbReference>
<evidence type="ECO:0000313" key="7">
    <source>
        <dbReference type="Proteomes" id="UP001165586"/>
    </source>
</evidence>
<dbReference type="InterPro" id="IPR050109">
    <property type="entry name" value="HTH-type_TetR-like_transc_reg"/>
</dbReference>
<keyword evidence="3" id="KW-0804">Transcription</keyword>
<keyword evidence="2 4" id="KW-0238">DNA-binding</keyword>
<dbReference type="RefSeq" id="WP_259539991.1">
    <property type="nucleotide sequence ID" value="NZ_JANLCJ010000005.1"/>
</dbReference>